<dbReference type="KEGG" id="blq:L21SP5_03714"/>
<dbReference type="RefSeq" id="WP_057954599.1">
    <property type="nucleotide sequence ID" value="NZ_CP013118.1"/>
</dbReference>
<sequence>MEENSAYRSILHFQLGAETLGVGVSNVLEVLRNNGLTPIPRSADFVRGIVQFRGEIITVIDFSEKLNLHENEPTSGKVIIVFQIKTNEHSFKVGVLADDVKAVEELHESDIKTVDEITHYYNPEYLEGVVKLKEEFVIVLDVNKIFSDKDIELIKTTAKNDKK</sequence>
<organism evidence="2 3">
    <name type="scientific">Salinivirga cyanobacteriivorans</name>
    <dbReference type="NCBI Taxonomy" id="1307839"/>
    <lineage>
        <taxon>Bacteria</taxon>
        <taxon>Pseudomonadati</taxon>
        <taxon>Bacteroidota</taxon>
        <taxon>Bacteroidia</taxon>
        <taxon>Bacteroidales</taxon>
        <taxon>Salinivirgaceae</taxon>
        <taxon>Salinivirga</taxon>
    </lineage>
</organism>
<dbReference type="Pfam" id="PF01584">
    <property type="entry name" value="CheW"/>
    <property type="match status" value="1"/>
</dbReference>
<dbReference type="PANTHER" id="PTHR22617">
    <property type="entry name" value="CHEMOTAXIS SENSOR HISTIDINE KINASE-RELATED"/>
    <property type="match status" value="1"/>
</dbReference>
<evidence type="ECO:0000313" key="2">
    <source>
        <dbReference type="EMBL" id="ALO17312.1"/>
    </source>
</evidence>
<dbReference type="Proteomes" id="UP000064893">
    <property type="component" value="Chromosome"/>
</dbReference>
<evidence type="ECO:0000259" key="1">
    <source>
        <dbReference type="PROSITE" id="PS50851"/>
    </source>
</evidence>
<dbReference type="SUPFAM" id="SSF50341">
    <property type="entry name" value="CheW-like"/>
    <property type="match status" value="1"/>
</dbReference>
<name>A0A0S2I4R3_9BACT</name>
<feature type="domain" description="CheW-like" evidence="1">
    <location>
        <begin position="7"/>
        <end position="151"/>
    </location>
</feature>
<dbReference type="InterPro" id="IPR036061">
    <property type="entry name" value="CheW-like_dom_sf"/>
</dbReference>
<dbReference type="OrthoDB" id="9794382at2"/>
<dbReference type="InterPro" id="IPR002545">
    <property type="entry name" value="CheW-lke_dom"/>
</dbReference>
<dbReference type="STRING" id="1307839.L21SP5_03714"/>
<dbReference type="EMBL" id="CP013118">
    <property type="protein sequence ID" value="ALO17312.1"/>
    <property type="molecule type" value="Genomic_DNA"/>
</dbReference>
<accession>A0A0S2I4R3</accession>
<reference evidence="2 3" key="1">
    <citation type="submission" date="2015-11" db="EMBL/GenBank/DDBJ databases">
        <title>Description and complete genome sequence of a novel strain predominating in hypersaline microbial mats and representing a new family of the Bacteriodetes phylum.</title>
        <authorList>
            <person name="Spring S."/>
            <person name="Bunk B."/>
            <person name="Sproer C."/>
            <person name="Klenk H.-P."/>
        </authorList>
    </citation>
    <scope>NUCLEOTIDE SEQUENCE [LARGE SCALE GENOMIC DNA]</scope>
    <source>
        <strain evidence="2 3">L21-Spi-D4</strain>
    </source>
</reference>
<protein>
    <submittedName>
        <fullName evidence="2">Chemotaxis protein CheW</fullName>
    </submittedName>
</protein>
<dbReference type="InterPro" id="IPR039315">
    <property type="entry name" value="CheW"/>
</dbReference>
<evidence type="ECO:0000313" key="3">
    <source>
        <dbReference type="Proteomes" id="UP000064893"/>
    </source>
</evidence>
<dbReference type="GO" id="GO:0005829">
    <property type="term" value="C:cytosol"/>
    <property type="evidence" value="ECO:0007669"/>
    <property type="project" value="TreeGrafter"/>
</dbReference>
<dbReference type="Gene3D" id="2.30.30.40">
    <property type="entry name" value="SH3 Domains"/>
    <property type="match status" value="1"/>
</dbReference>
<dbReference type="PROSITE" id="PS50851">
    <property type="entry name" value="CHEW"/>
    <property type="match status" value="1"/>
</dbReference>
<dbReference type="PANTHER" id="PTHR22617:SF23">
    <property type="entry name" value="CHEMOTAXIS PROTEIN CHEW"/>
    <property type="match status" value="1"/>
</dbReference>
<dbReference type="AlphaFoldDB" id="A0A0S2I4R3"/>
<gene>
    <name evidence="2" type="primary">cheW_2</name>
    <name evidence="2" type="ORF">L21SP5_03714</name>
</gene>
<dbReference type="GO" id="GO:0007165">
    <property type="term" value="P:signal transduction"/>
    <property type="evidence" value="ECO:0007669"/>
    <property type="project" value="InterPro"/>
</dbReference>
<dbReference type="GO" id="GO:0006935">
    <property type="term" value="P:chemotaxis"/>
    <property type="evidence" value="ECO:0007669"/>
    <property type="project" value="InterPro"/>
</dbReference>
<keyword evidence="3" id="KW-1185">Reference proteome</keyword>
<dbReference type="Gene3D" id="2.40.50.180">
    <property type="entry name" value="CheA-289, Domain 4"/>
    <property type="match status" value="1"/>
</dbReference>
<dbReference type="SMART" id="SM00260">
    <property type="entry name" value="CheW"/>
    <property type="match status" value="1"/>
</dbReference>
<proteinExistence type="predicted"/>